<dbReference type="PROSITE" id="PS00893">
    <property type="entry name" value="NUDIX_BOX"/>
    <property type="match status" value="1"/>
</dbReference>
<dbReference type="AlphaFoldDB" id="A0A6B2FTA0"/>
<evidence type="ECO:0000256" key="2">
    <source>
        <dbReference type="ARBA" id="ARBA00018911"/>
    </source>
</evidence>
<keyword evidence="4 6" id="KW-0378">Hydrolase</keyword>
<proteinExistence type="inferred from homology"/>
<evidence type="ECO:0000313" key="8">
    <source>
        <dbReference type="EMBL" id="NDJ73439.1"/>
    </source>
</evidence>
<evidence type="ECO:0000256" key="6">
    <source>
        <dbReference type="RuleBase" id="RU003476"/>
    </source>
</evidence>
<dbReference type="SUPFAM" id="SSF55811">
    <property type="entry name" value="Nudix"/>
    <property type="match status" value="1"/>
</dbReference>
<evidence type="ECO:0000256" key="5">
    <source>
        <dbReference type="ARBA" id="ARBA00032644"/>
    </source>
</evidence>
<dbReference type="CDD" id="cd03428">
    <property type="entry name" value="NUDIX_Ap4A_Nudt2"/>
    <property type="match status" value="1"/>
</dbReference>
<accession>A0A6B2FTA0</accession>
<dbReference type="InterPro" id="IPR015797">
    <property type="entry name" value="NUDIX_hydrolase-like_dom_sf"/>
</dbReference>
<dbReference type="PROSITE" id="PS51462">
    <property type="entry name" value="NUDIX"/>
    <property type="match status" value="1"/>
</dbReference>
<dbReference type="GO" id="GO:0000166">
    <property type="term" value="F:nucleotide binding"/>
    <property type="evidence" value="ECO:0007669"/>
    <property type="project" value="UniProtKB-KW"/>
</dbReference>
<dbReference type="InterPro" id="IPR000086">
    <property type="entry name" value="NUDIX_hydrolase_dom"/>
</dbReference>
<dbReference type="Pfam" id="PF00293">
    <property type="entry name" value="NUDIX"/>
    <property type="match status" value="1"/>
</dbReference>
<dbReference type="RefSeq" id="WP_144231484.1">
    <property type="nucleotide sequence ID" value="NZ_CAKMAD010000002.1"/>
</dbReference>
<gene>
    <name evidence="8" type="ORF">GWG61_02780</name>
</gene>
<evidence type="ECO:0000259" key="7">
    <source>
        <dbReference type="PROSITE" id="PS51462"/>
    </source>
</evidence>
<dbReference type="GO" id="GO:0006754">
    <property type="term" value="P:ATP biosynthetic process"/>
    <property type="evidence" value="ECO:0007669"/>
    <property type="project" value="TreeGrafter"/>
</dbReference>
<keyword evidence="3" id="KW-0547">Nucleotide-binding</keyword>
<dbReference type="GO" id="GO:0004081">
    <property type="term" value="F:bis(5'-nucleosyl)-tetraphosphatase (asymmetrical) activity"/>
    <property type="evidence" value="ECO:0007669"/>
    <property type="project" value="TreeGrafter"/>
</dbReference>
<dbReference type="PRINTS" id="PR00502">
    <property type="entry name" value="NUDIXFAMILY"/>
</dbReference>
<evidence type="ECO:0000256" key="4">
    <source>
        <dbReference type="ARBA" id="ARBA00022801"/>
    </source>
</evidence>
<dbReference type="PANTHER" id="PTHR21340">
    <property type="entry name" value="DIADENOSINE 5,5-P1,P4-TETRAPHOSPHATE PYROPHOSPHOHYDROLASE MUTT"/>
    <property type="match status" value="1"/>
</dbReference>
<dbReference type="InterPro" id="IPR020476">
    <property type="entry name" value="Nudix_hydrolase"/>
</dbReference>
<organism evidence="8">
    <name type="scientific">Lactobacillus paragasseri</name>
    <dbReference type="NCBI Taxonomy" id="2107999"/>
    <lineage>
        <taxon>Bacteria</taxon>
        <taxon>Bacillati</taxon>
        <taxon>Bacillota</taxon>
        <taxon>Bacilli</taxon>
        <taxon>Lactobacillales</taxon>
        <taxon>Lactobacillaceae</taxon>
        <taxon>Lactobacillus</taxon>
    </lineage>
</organism>
<dbReference type="InterPro" id="IPR020084">
    <property type="entry name" value="NUDIX_hydrolase_CS"/>
</dbReference>
<name>A0A6B2FTA0_9LACO</name>
<feature type="domain" description="Nudix hydrolase" evidence="7">
    <location>
        <begin position="6"/>
        <end position="133"/>
    </location>
</feature>
<evidence type="ECO:0000256" key="1">
    <source>
        <dbReference type="ARBA" id="ARBA00005582"/>
    </source>
</evidence>
<comment type="caution">
    <text evidence="8">The sequence shown here is derived from an EMBL/GenBank/DDBJ whole genome shotgun (WGS) entry which is preliminary data.</text>
</comment>
<evidence type="ECO:0000256" key="3">
    <source>
        <dbReference type="ARBA" id="ARBA00022741"/>
    </source>
</evidence>
<dbReference type="Gene3D" id="3.90.79.10">
    <property type="entry name" value="Nucleoside Triphosphate Pyrophosphohydrolase"/>
    <property type="match status" value="1"/>
</dbReference>
<sequence>MKTVHEYSAGSIIYRINKNEIEFLLVQSMLNRTWGFPKGHLEAGENNVQAAKREVYEEVGLRPNYDFNFKESLTYKITRDRLKTVTLFLSEFIPTQKIKLQKSEIGASKWVNLEEASKYLHYEELNELLKKAQDYIKNEISR</sequence>
<protein>
    <recommendedName>
        <fullName evidence="2">Bis(5'-nucleosyl)-tetraphosphatase [asymmetrical]</fullName>
    </recommendedName>
    <alternativeName>
        <fullName evidence="5">Diadenosine 5',5'''-P1,P4-tetraphosphate asymmetrical hydrolase</fullName>
    </alternativeName>
</protein>
<reference evidence="8" key="1">
    <citation type="submission" date="2020-01" db="EMBL/GenBank/DDBJ databases">
        <title>Vaginal microbiome of pregnant Indian women: Insights into the genome of dominants Lactobacillus species.</title>
        <authorList>
            <person name="Das B."/>
            <person name="Mehta O."/>
            <person name="Ghosh T.S."/>
            <person name="Kothidar A."/>
            <person name="Gowtham M.R."/>
            <person name="Mitra R."/>
            <person name="Kshetrapal P."/>
            <person name="Wadhwa N."/>
            <person name="Thiruvengadam R."/>
            <person name="Nair G.B."/>
            <person name="Bhatnagar S."/>
            <person name="Das B."/>
        </authorList>
    </citation>
    <scope>NUCLEOTIDE SEQUENCE</scope>
    <source>
        <strain evidence="8">Indica</strain>
    </source>
</reference>
<comment type="similarity">
    <text evidence="1 6">Belongs to the Nudix hydrolase family.</text>
</comment>
<dbReference type="InterPro" id="IPR051325">
    <property type="entry name" value="Nudix_hydrolase_domain"/>
</dbReference>
<dbReference type="EMBL" id="JAADJO010000004">
    <property type="protein sequence ID" value="NDJ73439.1"/>
    <property type="molecule type" value="Genomic_DNA"/>
</dbReference>
<dbReference type="PANTHER" id="PTHR21340:SF0">
    <property type="entry name" value="BIS(5'-NUCLEOSYL)-TETRAPHOSPHATASE [ASYMMETRICAL]"/>
    <property type="match status" value="1"/>
</dbReference>
<dbReference type="GO" id="GO:0006167">
    <property type="term" value="P:AMP biosynthetic process"/>
    <property type="evidence" value="ECO:0007669"/>
    <property type="project" value="TreeGrafter"/>
</dbReference>
<dbReference type="InterPro" id="IPR003565">
    <property type="entry name" value="Tetra_PHTase"/>
</dbReference>